<evidence type="ECO:0000259" key="1">
    <source>
        <dbReference type="Pfam" id="PF01408"/>
    </source>
</evidence>
<dbReference type="PANTHER" id="PTHR43377:SF1">
    <property type="entry name" value="BILIVERDIN REDUCTASE A"/>
    <property type="match status" value="1"/>
</dbReference>
<accession>A0ABP9FZ76</accession>
<reference evidence="4" key="1">
    <citation type="journal article" date="2019" name="Int. J. Syst. Evol. Microbiol.">
        <title>The Global Catalogue of Microorganisms (GCM) 10K type strain sequencing project: providing services to taxonomists for standard genome sequencing and annotation.</title>
        <authorList>
            <consortium name="The Broad Institute Genomics Platform"/>
            <consortium name="The Broad Institute Genome Sequencing Center for Infectious Disease"/>
            <person name="Wu L."/>
            <person name="Ma J."/>
        </authorList>
    </citation>
    <scope>NUCLEOTIDE SEQUENCE [LARGE SCALE GENOMIC DNA]</scope>
    <source>
        <strain evidence="4">JCM 18283</strain>
    </source>
</reference>
<dbReference type="RefSeq" id="WP_345330932.1">
    <property type="nucleotide sequence ID" value="NZ_BAABJI010000002.1"/>
</dbReference>
<dbReference type="InterPro" id="IPR051450">
    <property type="entry name" value="Gfo/Idh/MocA_Oxidoreductases"/>
</dbReference>
<dbReference type="InterPro" id="IPR000683">
    <property type="entry name" value="Gfo/Idh/MocA-like_OxRdtase_N"/>
</dbReference>
<dbReference type="SUPFAM" id="SSF51735">
    <property type="entry name" value="NAD(P)-binding Rossmann-fold domains"/>
    <property type="match status" value="1"/>
</dbReference>
<organism evidence="3 4">
    <name type="scientific">Mucilaginibacter defluvii</name>
    <dbReference type="NCBI Taxonomy" id="1196019"/>
    <lineage>
        <taxon>Bacteria</taxon>
        <taxon>Pseudomonadati</taxon>
        <taxon>Bacteroidota</taxon>
        <taxon>Sphingobacteriia</taxon>
        <taxon>Sphingobacteriales</taxon>
        <taxon>Sphingobacteriaceae</taxon>
        <taxon>Mucilaginibacter</taxon>
    </lineage>
</organism>
<feature type="domain" description="GFO/IDH/MocA-like oxidoreductase" evidence="2">
    <location>
        <begin position="158"/>
        <end position="286"/>
    </location>
</feature>
<comment type="caution">
    <text evidence="3">The sequence shown here is derived from an EMBL/GenBank/DDBJ whole genome shotgun (WGS) entry which is preliminary data.</text>
</comment>
<proteinExistence type="predicted"/>
<sequence>MKSIKLTFLFLIVLLLGIRNDISAQQHKLNVVVAGLSHDHVHNIMNQYRKGEVEISAIAEPDKKLWQKYRKLYNLPENIFYSDLKQALSNRKPDAVLGYNPVAQHVDVVEICAPMHIPVMVEKPLAANLAQAQRIKLLADKYKIKVLTNYETTWYNSFKEVYDLAKKDSLGIIRKMVVHDGHKGPREIGCSEEFLSWLTDPVLNGAGALNDFGCYGANLMTWIMNGQKPIAVTAVARHYKPDVYPKVEDDATILVEYPNAVGQIEASWNWPFNIKDWEIFGSTGYVHAFDGDKLQVRLSENKNSNRKATPLASPYNDPLVYLAAVLDGKIDDSHDQASLTYNMIVMQILDAAKRSISQGERIIL</sequence>
<dbReference type="InterPro" id="IPR036291">
    <property type="entry name" value="NAD(P)-bd_dom_sf"/>
</dbReference>
<evidence type="ECO:0000313" key="4">
    <source>
        <dbReference type="Proteomes" id="UP001501436"/>
    </source>
</evidence>
<dbReference type="EMBL" id="BAABJI010000002">
    <property type="protein sequence ID" value="GAA4915508.1"/>
    <property type="molecule type" value="Genomic_DNA"/>
</dbReference>
<dbReference type="Pfam" id="PF01408">
    <property type="entry name" value="GFO_IDH_MocA"/>
    <property type="match status" value="1"/>
</dbReference>
<feature type="domain" description="Gfo/Idh/MocA-like oxidoreductase N-terminal" evidence="1">
    <location>
        <begin position="30"/>
        <end position="149"/>
    </location>
</feature>
<gene>
    <name evidence="3" type="ORF">GCM10023313_18750</name>
</gene>
<dbReference type="SUPFAM" id="SSF55347">
    <property type="entry name" value="Glyceraldehyde-3-phosphate dehydrogenase-like, C-terminal domain"/>
    <property type="match status" value="1"/>
</dbReference>
<dbReference type="InterPro" id="IPR055170">
    <property type="entry name" value="GFO_IDH_MocA-like_dom"/>
</dbReference>
<dbReference type="Gene3D" id="3.40.50.720">
    <property type="entry name" value="NAD(P)-binding Rossmann-like Domain"/>
    <property type="match status" value="1"/>
</dbReference>
<protein>
    <recommendedName>
        <fullName evidence="5">Dehydrogenase</fullName>
    </recommendedName>
</protein>
<evidence type="ECO:0000259" key="2">
    <source>
        <dbReference type="Pfam" id="PF22725"/>
    </source>
</evidence>
<evidence type="ECO:0000313" key="3">
    <source>
        <dbReference type="EMBL" id="GAA4915508.1"/>
    </source>
</evidence>
<keyword evidence="4" id="KW-1185">Reference proteome</keyword>
<name>A0ABP9FZ76_9SPHI</name>
<dbReference type="PANTHER" id="PTHR43377">
    <property type="entry name" value="BILIVERDIN REDUCTASE A"/>
    <property type="match status" value="1"/>
</dbReference>
<evidence type="ECO:0008006" key="5">
    <source>
        <dbReference type="Google" id="ProtNLM"/>
    </source>
</evidence>
<dbReference type="Proteomes" id="UP001501436">
    <property type="component" value="Unassembled WGS sequence"/>
</dbReference>
<dbReference type="Pfam" id="PF22725">
    <property type="entry name" value="GFO_IDH_MocA_C3"/>
    <property type="match status" value="1"/>
</dbReference>
<dbReference type="Gene3D" id="3.30.360.10">
    <property type="entry name" value="Dihydrodipicolinate Reductase, domain 2"/>
    <property type="match status" value="1"/>
</dbReference>